<evidence type="ECO:0000256" key="1">
    <source>
        <dbReference type="SAM" id="MobiDB-lite"/>
    </source>
</evidence>
<evidence type="ECO:0000313" key="3">
    <source>
        <dbReference type="Proteomes" id="UP000007305"/>
    </source>
</evidence>
<feature type="compositionally biased region" description="Low complexity" evidence="1">
    <location>
        <begin position="87"/>
        <end position="103"/>
    </location>
</feature>
<sequence length="345" mass="36592">MHGCWGQTVPVPAPDPRPRPCPCLEDRRGASRGAAPEEDRRGRAAGHAPRRDARVLGPDRARPCAGSEAEAAPLPGGPSRSQPWSHARGGPPRPGGRARVAPGCTGAGARPRPPLRQIRGRGRALARRQSSSLLVPTRRPSGPACAHAGWRGRTLLTSVHMQSLGSPSRFGLPPPKLSAFSPLPVAPRDASRDSRVRPPDVYKLVLQMPLPPIVIHPLPPPRTTFLGHHQGASAGERAGGSCGPWCSTSRPVQPLLTVSARCPSSSHLVQGGHDDEPSVARYVYAWSQGVNHGARVSSMVLPEVWAFCLGNGYAGLKDALGSNDSRLQSSKLYFTCMSLAGMLLQ</sequence>
<dbReference type="Proteomes" id="UP000007305">
    <property type="component" value="Chromosome 8"/>
</dbReference>
<reference evidence="2" key="2">
    <citation type="submission" date="2019-07" db="EMBL/GenBank/DDBJ databases">
        <authorList>
            <person name="Seetharam A."/>
            <person name="Woodhouse M."/>
            <person name="Cannon E."/>
        </authorList>
    </citation>
    <scope>NUCLEOTIDE SEQUENCE [LARGE SCALE GENOMIC DNA]</scope>
    <source>
        <strain evidence="2">cv. B73</strain>
    </source>
</reference>
<feature type="compositionally biased region" description="Basic and acidic residues" evidence="1">
    <location>
        <begin position="49"/>
        <end position="62"/>
    </location>
</feature>
<proteinExistence type="predicted"/>
<name>A0A804QSH1_MAIZE</name>
<reference evidence="3" key="1">
    <citation type="journal article" date="2009" name="Science">
        <title>The B73 maize genome: complexity, diversity, and dynamics.</title>
        <authorList>
            <person name="Schnable P.S."/>
            <person name="Ware D."/>
            <person name="Fulton R.S."/>
            <person name="Stein J.C."/>
            <person name="Wei F."/>
            <person name="Pasternak S."/>
            <person name="Liang C."/>
            <person name="Zhang J."/>
            <person name="Fulton L."/>
            <person name="Graves T.A."/>
            <person name="Minx P."/>
            <person name="Reily A.D."/>
            <person name="Courtney L."/>
            <person name="Kruchowski S.S."/>
            <person name="Tomlinson C."/>
            <person name="Strong C."/>
            <person name="Delehaunty K."/>
            <person name="Fronick C."/>
            <person name="Courtney B."/>
            <person name="Rock S.M."/>
            <person name="Belter E."/>
            <person name="Du F."/>
            <person name="Kim K."/>
            <person name="Abbott R.M."/>
            <person name="Cotton M."/>
            <person name="Levy A."/>
            <person name="Marchetto P."/>
            <person name="Ochoa K."/>
            <person name="Jackson S.M."/>
            <person name="Gillam B."/>
            <person name="Chen W."/>
            <person name="Yan L."/>
            <person name="Higginbotham J."/>
            <person name="Cardenas M."/>
            <person name="Waligorski J."/>
            <person name="Applebaum E."/>
            <person name="Phelps L."/>
            <person name="Falcone J."/>
            <person name="Kanchi K."/>
            <person name="Thane T."/>
            <person name="Scimone A."/>
            <person name="Thane N."/>
            <person name="Henke J."/>
            <person name="Wang T."/>
            <person name="Ruppert J."/>
            <person name="Shah N."/>
            <person name="Rotter K."/>
            <person name="Hodges J."/>
            <person name="Ingenthron E."/>
            <person name="Cordes M."/>
            <person name="Kohlberg S."/>
            <person name="Sgro J."/>
            <person name="Delgado B."/>
            <person name="Mead K."/>
            <person name="Chinwalla A."/>
            <person name="Leonard S."/>
            <person name="Crouse K."/>
            <person name="Collura K."/>
            <person name="Kudrna D."/>
            <person name="Currie J."/>
            <person name="He R."/>
            <person name="Angelova A."/>
            <person name="Rajasekar S."/>
            <person name="Mueller T."/>
            <person name="Lomeli R."/>
            <person name="Scara G."/>
            <person name="Ko A."/>
            <person name="Delaney K."/>
            <person name="Wissotski M."/>
            <person name="Lopez G."/>
            <person name="Campos D."/>
            <person name="Braidotti M."/>
            <person name="Ashley E."/>
            <person name="Golser W."/>
            <person name="Kim H."/>
            <person name="Lee S."/>
            <person name="Lin J."/>
            <person name="Dujmic Z."/>
            <person name="Kim W."/>
            <person name="Talag J."/>
            <person name="Zuccolo A."/>
            <person name="Fan C."/>
            <person name="Sebastian A."/>
            <person name="Kramer M."/>
            <person name="Spiegel L."/>
            <person name="Nascimento L."/>
            <person name="Zutavern T."/>
            <person name="Miller B."/>
            <person name="Ambroise C."/>
            <person name="Muller S."/>
            <person name="Spooner W."/>
            <person name="Narechania A."/>
            <person name="Ren L."/>
            <person name="Wei S."/>
            <person name="Kumari S."/>
            <person name="Faga B."/>
            <person name="Levy M.J."/>
            <person name="McMahan L."/>
            <person name="Van Buren P."/>
            <person name="Vaughn M.W."/>
            <person name="Ying K."/>
            <person name="Yeh C.-T."/>
            <person name="Emrich S.J."/>
            <person name="Jia Y."/>
            <person name="Kalyanaraman A."/>
            <person name="Hsia A.-P."/>
            <person name="Barbazuk W.B."/>
            <person name="Baucom R.S."/>
            <person name="Brutnell T.P."/>
            <person name="Carpita N.C."/>
            <person name="Chaparro C."/>
            <person name="Chia J.-M."/>
            <person name="Deragon J.-M."/>
            <person name="Estill J.C."/>
            <person name="Fu Y."/>
            <person name="Jeddeloh J.A."/>
            <person name="Han Y."/>
            <person name="Lee H."/>
            <person name="Li P."/>
            <person name="Lisch D.R."/>
            <person name="Liu S."/>
            <person name="Liu Z."/>
            <person name="Nagel D.H."/>
            <person name="McCann M.C."/>
            <person name="SanMiguel P."/>
            <person name="Myers A.M."/>
            <person name="Nettleton D."/>
            <person name="Nguyen J."/>
            <person name="Penning B.W."/>
            <person name="Ponnala L."/>
            <person name="Schneider K.L."/>
            <person name="Schwartz D.C."/>
            <person name="Sharma A."/>
            <person name="Soderlund C."/>
            <person name="Springer N.M."/>
            <person name="Sun Q."/>
            <person name="Wang H."/>
            <person name="Waterman M."/>
            <person name="Westerman R."/>
            <person name="Wolfgruber T.K."/>
            <person name="Yang L."/>
            <person name="Yu Y."/>
            <person name="Zhang L."/>
            <person name="Zhou S."/>
            <person name="Zhu Q."/>
            <person name="Bennetzen J.L."/>
            <person name="Dawe R.K."/>
            <person name="Jiang J."/>
            <person name="Jiang N."/>
            <person name="Presting G.G."/>
            <person name="Wessler S.R."/>
            <person name="Aluru S."/>
            <person name="Martienssen R.A."/>
            <person name="Clifton S.W."/>
            <person name="McCombie W.R."/>
            <person name="Wing R.A."/>
            <person name="Wilson R.K."/>
        </authorList>
    </citation>
    <scope>NUCLEOTIDE SEQUENCE [LARGE SCALE GENOMIC DNA]</scope>
    <source>
        <strain evidence="3">cv. B73</strain>
    </source>
</reference>
<protein>
    <submittedName>
        <fullName evidence="2">Uncharacterized protein</fullName>
    </submittedName>
</protein>
<dbReference type="EnsemblPlants" id="Zm00001eb351130_T001">
    <property type="protein sequence ID" value="Zm00001eb351130_P001"/>
    <property type="gene ID" value="Zm00001eb351130"/>
</dbReference>
<feature type="compositionally biased region" description="Basic and acidic residues" evidence="1">
    <location>
        <begin position="24"/>
        <end position="42"/>
    </location>
</feature>
<reference evidence="2" key="3">
    <citation type="submission" date="2021-05" db="UniProtKB">
        <authorList>
            <consortium name="EnsemblPlants"/>
        </authorList>
    </citation>
    <scope>IDENTIFICATION</scope>
    <source>
        <strain evidence="2">cv. B73</strain>
    </source>
</reference>
<feature type="compositionally biased region" description="Pro residues" evidence="1">
    <location>
        <begin position="11"/>
        <end position="21"/>
    </location>
</feature>
<dbReference type="Gramene" id="Zm00001eb351130_T001">
    <property type="protein sequence ID" value="Zm00001eb351130_P001"/>
    <property type="gene ID" value="Zm00001eb351130"/>
</dbReference>
<organism evidence="2 3">
    <name type="scientific">Zea mays</name>
    <name type="common">Maize</name>
    <dbReference type="NCBI Taxonomy" id="4577"/>
    <lineage>
        <taxon>Eukaryota</taxon>
        <taxon>Viridiplantae</taxon>
        <taxon>Streptophyta</taxon>
        <taxon>Embryophyta</taxon>
        <taxon>Tracheophyta</taxon>
        <taxon>Spermatophyta</taxon>
        <taxon>Magnoliopsida</taxon>
        <taxon>Liliopsida</taxon>
        <taxon>Poales</taxon>
        <taxon>Poaceae</taxon>
        <taxon>PACMAD clade</taxon>
        <taxon>Panicoideae</taxon>
        <taxon>Andropogonodae</taxon>
        <taxon>Andropogoneae</taxon>
        <taxon>Tripsacinae</taxon>
        <taxon>Zea</taxon>
    </lineage>
</organism>
<dbReference type="AlphaFoldDB" id="A0A804QSH1"/>
<evidence type="ECO:0000313" key="2">
    <source>
        <dbReference type="EnsemblPlants" id="Zm00001eb351130_P001"/>
    </source>
</evidence>
<keyword evidence="3" id="KW-1185">Reference proteome</keyword>
<accession>A0A804QSH1</accession>
<feature type="region of interest" description="Disordered" evidence="1">
    <location>
        <begin position="1"/>
        <end position="146"/>
    </location>
</feature>
<dbReference type="InParanoid" id="A0A804QSH1"/>